<accession>A0ABU3DLZ9</accession>
<proteinExistence type="predicted"/>
<name>A0ABU3DLZ9_9FLAO</name>
<dbReference type="Proteomes" id="UP001253848">
    <property type="component" value="Unassembled WGS sequence"/>
</dbReference>
<comment type="caution">
    <text evidence="1">The sequence shown here is derived from an EMBL/GenBank/DDBJ whole genome shotgun (WGS) entry which is preliminary data.</text>
</comment>
<evidence type="ECO:0000313" key="2">
    <source>
        <dbReference type="Proteomes" id="UP001253848"/>
    </source>
</evidence>
<feature type="non-terminal residue" evidence="1">
    <location>
        <position position="1"/>
    </location>
</feature>
<sequence>LLVPILNQIESNKRIPQNLKNRANHKICAVLVLIDISFSDLARIQTSFCFSNCGRGNSC</sequence>
<protein>
    <submittedName>
        <fullName evidence="1">Uncharacterized protein</fullName>
    </submittedName>
</protein>
<gene>
    <name evidence="1" type="ORF">RM541_00005</name>
</gene>
<reference evidence="1 2" key="1">
    <citation type="submission" date="2023-09" db="EMBL/GenBank/DDBJ databases">
        <authorList>
            <person name="Rey-Velasco X."/>
        </authorList>
    </citation>
    <scope>NUCLEOTIDE SEQUENCE [LARGE SCALE GENOMIC DNA]</scope>
    <source>
        <strain evidence="1 2">F225</strain>
    </source>
</reference>
<evidence type="ECO:0000313" key="1">
    <source>
        <dbReference type="EMBL" id="MDT0684730.1"/>
    </source>
</evidence>
<dbReference type="RefSeq" id="WP_311498209.1">
    <property type="nucleotide sequence ID" value="NZ_JAVRHN010000001.1"/>
</dbReference>
<organism evidence="1 2">
    <name type="scientific">Autumnicola psychrophila</name>
    <dbReference type="NCBI Taxonomy" id="3075592"/>
    <lineage>
        <taxon>Bacteria</taxon>
        <taxon>Pseudomonadati</taxon>
        <taxon>Bacteroidota</taxon>
        <taxon>Flavobacteriia</taxon>
        <taxon>Flavobacteriales</taxon>
        <taxon>Flavobacteriaceae</taxon>
        <taxon>Autumnicola</taxon>
    </lineage>
</organism>
<keyword evidence="2" id="KW-1185">Reference proteome</keyword>
<dbReference type="EMBL" id="JAVRHN010000001">
    <property type="protein sequence ID" value="MDT0684730.1"/>
    <property type="molecule type" value="Genomic_DNA"/>
</dbReference>